<keyword evidence="3" id="KW-1185">Reference proteome</keyword>
<evidence type="ECO:0000259" key="1">
    <source>
        <dbReference type="Pfam" id="PF13546"/>
    </source>
</evidence>
<name>A0A931B5X6_9ACTN</name>
<sequence>MSSLDVVDEVIEKTLASIPRSDQRRWGDMYVRGLLAAEGKKTVRSLANWAGRSFEQNLHQFISKSPWDSGSVRMALAHHMHRAALPRAWVVQPLVLTKMGRHSVGVDRQFVAEFGRVVNCQQGVGVWLANEQVSCPVDWRISLPAGWIEEPDLRQRAAIPEFACSDTLEQCAVKAVVRMAVEWDLPRRPVVMDLREGDPRLTCQILTDHQIPFVVRVDDPERLVAASSRGLRSDHGYGAHHADPATTLISMVRQQRRPVEWRNHGADTIHRTAVGSVAVRPLSRRSQTSRSHEEDLVLLGAWANPADRRPHEFWLSNLPRLPLGTLYRTAMLSRRVERDLAEVSDPLGVRDFEGRSYPGWHHHMTMVSLAHAITVLCGSAQASAA</sequence>
<evidence type="ECO:0000313" key="2">
    <source>
        <dbReference type="EMBL" id="MBF9070781.1"/>
    </source>
</evidence>
<accession>A0A931B5X6</accession>
<proteinExistence type="predicted"/>
<dbReference type="InterPro" id="IPR039365">
    <property type="entry name" value="IS701-like"/>
</dbReference>
<gene>
    <name evidence="2" type="ORF">I2501_22445</name>
</gene>
<dbReference type="Pfam" id="PF13546">
    <property type="entry name" value="DDE_5"/>
    <property type="match status" value="1"/>
</dbReference>
<organism evidence="2 3">
    <name type="scientific">Streptacidiphilus fuscans</name>
    <dbReference type="NCBI Taxonomy" id="2789292"/>
    <lineage>
        <taxon>Bacteria</taxon>
        <taxon>Bacillati</taxon>
        <taxon>Actinomycetota</taxon>
        <taxon>Actinomycetes</taxon>
        <taxon>Kitasatosporales</taxon>
        <taxon>Streptomycetaceae</taxon>
        <taxon>Streptacidiphilus</taxon>
    </lineage>
</organism>
<dbReference type="InterPro" id="IPR038721">
    <property type="entry name" value="IS701-like_DDE_dom"/>
</dbReference>
<dbReference type="AlphaFoldDB" id="A0A931B5X6"/>
<dbReference type="PANTHER" id="PTHR33627">
    <property type="entry name" value="TRANSPOSASE"/>
    <property type="match status" value="1"/>
</dbReference>
<evidence type="ECO:0000313" key="3">
    <source>
        <dbReference type="Proteomes" id="UP000657385"/>
    </source>
</evidence>
<reference evidence="2" key="1">
    <citation type="submission" date="2020-11" db="EMBL/GenBank/DDBJ databases">
        <title>Isolation and identification of active actinomycetes.</title>
        <authorList>
            <person name="Yu B."/>
        </authorList>
    </citation>
    <scope>NUCLEOTIDE SEQUENCE</scope>
    <source>
        <strain evidence="2">NEAU-YB345</strain>
    </source>
</reference>
<dbReference type="Proteomes" id="UP000657385">
    <property type="component" value="Unassembled WGS sequence"/>
</dbReference>
<dbReference type="PANTHER" id="PTHR33627:SF1">
    <property type="entry name" value="TRANSPOSASE"/>
    <property type="match status" value="1"/>
</dbReference>
<dbReference type="RefSeq" id="WP_196195940.1">
    <property type="nucleotide sequence ID" value="NZ_JADPRT010000009.1"/>
</dbReference>
<dbReference type="EMBL" id="JADPRT010000009">
    <property type="protein sequence ID" value="MBF9070781.1"/>
    <property type="molecule type" value="Genomic_DNA"/>
</dbReference>
<protein>
    <submittedName>
        <fullName evidence="2">Transposase</fullName>
    </submittedName>
</protein>
<comment type="caution">
    <text evidence="2">The sequence shown here is derived from an EMBL/GenBank/DDBJ whole genome shotgun (WGS) entry which is preliminary data.</text>
</comment>
<feature type="domain" description="Transposase IS701-like DDE" evidence="1">
    <location>
        <begin position="16"/>
        <end position="264"/>
    </location>
</feature>